<accession>A0ABR7T5T3</accession>
<comment type="caution">
    <text evidence="1">The sequence shown here is derived from an EMBL/GenBank/DDBJ whole genome shotgun (WGS) entry which is preliminary data.</text>
</comment>
<gene>
    <name evidence="1" type="ORF">H1S01_16825</name>
</gene>
<protein>
    <submittedName>
        <fullName evidence="1">Uncharacterized protein</fullName>
    </submittedName>
</protein>
<evidence type="ECO:0000313" key="1">
    <source>
        <dbReference type="EMBL" id="MBC9786133.1"/>
    </source>
</evidence>
<dbReference type="EMBL" id="JACVHF010000026">
    <property type="protein sequence ID" value="MBC9786133.1"/>
    <property type="molecule type" value="Genomic_DNA"/>
</dbReference>
<proteinExistence type="predicted"/>
<reference evidence="1 2" key="1">
    <citation type="submission" date="2020-07" db="EMBL/GenBank/DDBJ databases">
        <title>Draft whole-genome sequence of Heliobacterium chlorum DSM 3682, type strain.</title>
        <authorList>
            <person name="Kyndt J.A."/>
            <person name="Meyer T.E."/>
            <person name="Imhoff J.F."/>
        </authorList>
    </citation>
    <scope>NUCLEOTIDE SEQUENCE [LARGE SCALE GENOMIC DNA]</scope>
    <source>
        <strain evidence="1 2">DSM 3682</strain>
    </source>
</reference>
<name>A0ABR7T5T3_HELCL</name>
<evidence type="ECO:0000313" key="2">
    <source>
        <dbReference type="Proteomes" id="UP000617402"/>
    </source>
</evidence>
<sequence>MANLNDRCERNAILAKDLKFFQDQIEAAGLTVPNSVQELLKESLEKLSNRAELFCDQREQMKNAFIDLPAISPLLAGSLFCYLHSR</sequence>
<dbReference type="RefSeq" id="WP_188041560.1">
    <property type="nucleotide sequence ID" value="NZ_JACVHF010000026.1"/>
</dbReference>
<keyword evidence="2" id="KW-1185">Reference proteome</keyword>
<dbReference type="Proteomes" id="UP000617402">
    <property type="component" value="Unassembled WGS sequence"/>
</dbReference>
<organism evidence="1 2">
    <name type="scientific">Heliobacterium chlorum</name>
    <dbReference type="NCBI Taxonomy" id="2698"/>
    <lineage>
        <taxon>Bacteria</taxon>
        <taxon>Bacillati</taxon>
        <taxon>Bacillota</taxon>
        <taxon>Clostridia</taxon>
        <taxon>Eubacteriales</taxon>
        <taxon>Heliobacteriaceae</taxon>
        <taxon>Heliobacterium</taxon>
    </lineage>
</organism>